<protein>
    <submittedName>
        <fullName evidence="2">Uncharacterized protein</fullName>
    </submittedName>
</protein>
<evidence type="ECO:0000256" key="1">
    <source>
        <dbReference type="SAM" id="Phobius"/>
    </source>
</evidence>
<sequence>MHLSVTLGIIAVLAAFAIALIARRARRRRVDWTRHPRYLADAGGLFGAAPRLKCRGEDCGKTTHELFYGHCHTCAEEKGIPIQVASPEEFHKALEKGTTAVIDGKC</sequence>
<gene>
    <name evidence="2" type="ORF">A3C93_05765</name>
</gene>
<accession>A0A1G2DCX9</accession>
<keyword evidence="1" id="KW-0812">Transmembrane</keyword>
<dbReference type="Proteomes" id="UP000178636">
    <property type="component" value="Unassembled WGS sequence"/>
</dbReference>
<evidence type="ECO:0000313" key="2">
    <source>
        <dbReference type="EMBL" id="OGZ10791.1"/>
    </source>
</evidence>
<dbReference type="AlphaFoldDB" id="A0A1G2DCX9"/>
<proteinExistence type="predicted"/>
<keyword evidence="1" id="KW-1133">Transmembrane helix</keyword>
<dbReference type="EMBL" id="MHLO01000046">
    <property type="protein sequence ID" value="OGZ10791.1"/>
    <property type="molecule type" value="Genomic_DNA"/>
</dbReference>
<keyword evidence="1" id="KW-0472">Membrane</keyword>
<comment type="caution">
    <text evidence="2">The sequence shown here is derived from an EMBL/GenBank/DDBJ whole genome shotgun (WGS) entry which is preliminary data.</text>
</comment>
<organism evidence="2 3">
    <name type="scientific">Candidatus Lloydbacteria bacterium RIFCSPHIGHO2_02_FULL_54_17</name>
    <dbReference type="NCBI Taxonomy" id="1798664"/>
    <lineage>
        <taxon>Bacteria</taxon>
        <taxon>Candidatus Lloydiibacteriota</taxon>
    </lineage>
</organism>
<evidence type="ECO:0000313" key="3">
    <source>
        <dbReference type="Proteomes" id="UP000178636"/>
    </source>
</evidence>
<name>A0A1G2DCX9_9BACT</name>
<reference evidence="2 3" key="1">
    <citation type="journal article" date="2016" name="Nat. Commun.">
        <title>Thousands of microbial genomes shed light on interconnected biogeochemical processes in an aquifer system.</title>
        <authorList>
            <person name="Anantharaman K."/>
            <person name="Brown C.T."/>
            <person name="Hug L.A."/>
            <person name="Sharon I."/>
            <person name="Castelle C.J."/>
            <person name="Probst A.J."/>
            <person name="Thomas B.C."/>
            <person name="Singh A."/>
            <person name="Wilkins M.J."/>
            <person name="Karaoz U."/>
            <person name="Brodie E.L."/>
            <person name="Williams K.H."/>
            <person name="Hubbard S.S."/>
            <person name="Banfield J.F."/>
        </authorList>
    </citation>
    <scope>NUCLEOTIDE SEQUENCE [LARGE SCALE GENOMIC DNA]</scope>
</reference>
<feature type="transmembrane region" description="Helical" evidence="1">
    <location>
        <begin position="6"/>
        <end position="22"/>
    </location>
</feature>